<keyword evidence="5" id="KW-0547">Nucleotide-binding</keyword>
<evidence type="ECO:0000313" key="13">
    <source>
        <dbReference type="Proteomes" id="UP001642360"/>
    </source>
</evidence>
<accession>A0ABC8U325</accession>
<evidence type="ECO:0000256" key="8">
    <source>
        <dbReference type="ARBA" id="ARBA00047899"/>
    </source>
</evidence>
<dbReference type="FunFam" id="3.30.200.20:FF:000032">
    <property type="entry name" value="Serine/threonine-protein kinase D6PK-like"/>
    <property type="match status" value="1"/>
</dbReference>
<keyword evidence="3" id="KW-0723">Serine/threonine-protein kinase</keyword>
<keyword evidence="7" id="KW-0067">ATP-binding</keyword>
<feature type="compositionally biased region" description="Pro residues" evidence="10">
    <location>
        <begin position="24"/>
        <end position="40"/>
    </location>
</feature>
<keyword evidence="6" id="KW-0418">Kinase</keyword>
<dbReference type="PROSITE" id="PS00108">
    <property type="entry name" value="PROTEIN_KINASE_ST"/>
    <property type="match status" value="1"/>
</dbReference>
<dbReference type="GO" id="GO:0004674">
    <property type="term" value="F:protein serine/threonine kinase activity"/>
    <property type="evidence" value="ECO:0007669"/>
    <property type="project" value="UniProtKB-KW"/>
</dbReference>
<comment type="caution">
    <text evidence="12">The sequence shown here is derived from an EMBL/GenBank/DDBJ whole genome shotgun (WGS) entry which is preliminary data.</text>
</comment>
<evidence type="ECO:0000256" key="4">
    <source>
        <dbReference type="ARBA" id="ARBA00022679"/>
    </source>
</evidence>
<dbReference type="CDD" id="cd05574">
    <property type="entry name" value="STKc_phototropin_like"/>
    <property type="match status" value="1"/>
</dbReference>
<evidence type="ECO:0000256" key="3">
    <source>
        <dbReference type="ARBA" id="ARBA00022527"/>
    </source>
</evidence>
<dbReference type="InterPro" id="IPR008271">
    <property type="entry name" value="Ser/Thr_kinase_AS"/>
</dbReference>
<dbReference type="FunFam" id="1.10.510.10:FF:000020">
    <property type="entry name" value="serine/threonine-protein kinase D6PK-like"/>
    <property type="match status" value="1"/>
</dbReference>
<dbReference type="SMART" id="SM00220">
    <property type="entry name" value="S_TKc"/>
    <property type="match status" value="1"/>
</dbReference>
<comment type="catalytic activity">
    <reaction evidence="9">
        <text>L-seryl-[protein] + ATP = O-phospho-L-seryl-[protein] + ADP + H(+)</text>
        <dbReference type="Rhea" id="RHEA:17989"/>
        <dbReference type="Rhea" id="RHEA-COMP:9863"/>
        <dbReference type="Rhea" id="RHEA-COMP:11604"/>
        <dbReference type="ChEBI" id="CHEBI:15378"/>
        <dbReference type="ChEBI" id="CHEBI:29999"/>
        <dbReference type="ChEBI" id="CHEBI:30616"/>
        <dbReference type="ChEBI" id="CHEBI:83421"/>
        <dbReference type="ChEBI" id="CHEBI:456216"/>
        <dbReference type="EC" id="2.7.11.1"/>
    </reaction>
</comment>
<evidence type="ECO:0000256" key="9">
    <source>
        <dbReference type="ARBA" id="ARBA00048679"/>
    </source>
</evidence>
<dbReference type="EMBL" id="CAUOFW020006758">
    <property type="protein sequence ID" value="CAK9176166.1"/>
    <property type="molecule type" value="Genomic_DNA"/>
</dbReference>
<comment type="similarity">
    <text evidence="1">Belongs to the protein kinase superfamily. AGC Ser/Thr protein kinase family.</text>
</comment>
<feature type="region of interest" description="Disordered" evidence="10">
    <location>
        <begin position="1"/>
        <end position="105"/>
    </location>
</feature>
<dbReference type="FunFam" id="1.10.510.10:FF:000028">
    <property type="entry name" value="serine/threonine-protein kinase D6PK-like"/>
    <property type="match status" value="1"/>
</dbReference>
<dbReference type="PROSITE" id="PS50011">
    <property type="entry name" value="PROTEIN_KINASE_DOM"/>
    <property type="match status" value="1"/>
</dbReference>
<dbReference type="InterPro" id="IPR011009">
    <property type="entry name" value="Kinase-like_dom_sf"/>
</dbReference>
<evidence type="ECO:0000256" key="5">
    <source>
        <dbReference type="ARBA" id="ARBA00022741"/>
    </source>
</evidence>
<name>A0ABC8U325_9AQUA</name>
<evidence type="ECO:0000256" key="2">
    <source>
        <dbReference type="ARBA" id="ARBA00012513"/>
    </source>
</evidence>
<evidence type="ECO:0000256" key="7">
    <source>
        <dbReference type="ARBA" id="ARBA00022840"/>
    </source>
</evidence>
<gene>
    <name evidence="12" type="ORF">ILEXP_LOCUS46002</name>
</gene>
<dbReference type="SUPFAM" id="SSF56112">
    <property type="entry name" value="Protein kinase-like (PK-like)"/>
    <property type="match status" value="1"/>
</dbReference>
<comment type="catalytic activity">
    <reaction evidence="8">
        <text>L-threonyl-[protein] + ATP = O-phospho-L-threonyl-[protein] + ADP + H(+)</text>
        <dbReference type="Rhea" id="RHEA:46608"/>
        <dbReference type="Rhea" id="RHEA-COMP:11060"/>
        <dbReference type="Rhea" id="RHEA-COMP:11605"/>
        <dbReference type="ChEBI" id="CHEBI:15378"/>
        <dbReference type="ChEBI" id="CHEBI:30013"/>
        <dbReference type="ChEBI" id="CHEBI:30616"/>
        <dbReference type="ChEBI" id="CHEBI:61977"/>
        <dbReference type="ChEBI" id="CHEBI:456216"/>
        <dbReference type="EC" id="2.7.11.1"/>
    </reaction>
</comment>
<evidence type="ECO:0000256" key="10">
    <source>
        <dbReference type="SAM" id="MobiDB-lite"/>
    </source>
</evidence>
<dbReference type="AlphaFoldDB" id="A0ABC8U325"/>
<dbReference type="Gene3D" id="3.30.200.20">
    <property type="entry name" value="Phosphorylase Kinase, domain 1"/>
    <property type="match status" value="1"/>
</dbReference>
<sequence>MESLVDGVSSSLKDHISAPAVGCNPPPGLGANRPPHPPSLKQPRYEGASSASNAGATDNGMKTSSSPTGSVISSKHSQKTSHDHTWKEGVSNSSKHHLKSNNQKQELMSPDDVLDQMAQYSSHKQVSTLEIKSYLKHPVYDSENSSSSSLLESVDLVTHPAKGTAEVLNSRFSSQSGISFCPSPQNSFYSATQYTEAKQSFTNTEVSEGASSVEKSAESVEVGNSCDIIESRKTSTYRGSTGSDISDESSSCSLSSAMYKPHKANDTRWEAIQAIRTRDGLLGLNHFKLLTRLGCGDIGCVYLSELTGTRSYFAMKVMDKAALESRKKLLRAQTEREILQSLDHPFLPTLYTHFETEKFSCLVMEFCPGGDLHALRQRQPGKYFPEHAARFYVAEVLLSLEYLHMLGIIYRDLKPENVLVREDGHIMLSDFDLSLRCAVCPTLVKSSNSSLESKNTAFCVQPACIQPSCVIQPACIQPACFAPRFFSKAKKEKKAKPKTDIYNHVSHLPELIAEPTSARSMSFVGTHEYLAPEIIKGEGHGSAVDWWTFGIFLYELLFGRTPFKGTGNRATLFNVVGQPLRFPESPIVSFAARDLIRGLLVKEPQHRLAYRRGATEIKQHPFFQSVNWALIRCASPPDVPKPFIMHEVPRVPTTDKVPGVDVKPSGNYLEIDFF</sequence>
<dbReference type="Proteomes" id="UP001642360">
    <property type="component" value="Unassembled WGS sequence"/>
</dbReference>
<evidence type="ECO:0000256" key="1">
    <source>
        <dbReference type="ARBA" id="ARBA00009903"/>
    </source>
</evidence>
<proteinExistence type="inferred from homology"/>
<evidence type="ECO:0000313" key="12">
    <source>
        <dbReference type="EMBL" id="CAK9176166.1"/>
    </source>
</evidence>
<evidence type="ECO:0000256" key="6">
    <source>
        <dbReference type="ARBA" id="ARBA00022777"/>
    </source>
</evidence>
<keyword evidence="4" id="KW-0808">Transferase</keyword>
<dbReference type="Pfam" id="PF00069">
    <property type="entry name" value="Pkinase"/>
    <property type="match status" value="2"/>
</dbReference>
<dbReference type="Gene3D" id="1.10.510.10">
    <property type="entry name" value="Transferase(Phosphotransferase) domain 1"/>
    <property type="match status" value="2"/>
</dbReference>
<dbReference type="InterPro" id="IPR000719">
    <property type="entry name" value="Prot_kinase_dom"/>
</dbReference>
<protein>
    <recommendedName>
        <fullName evidence="2">non-specific serine/threonine protein kinase</fullName>
        <ecNumber evidence="2">2.7.11.1</ecNumber>
    </recommendedName>
</protein>
<evidence type="ECO:0000259" key="11">
    <source>
        <dbReference type="PROSITE" id="PS50011"/>
    </source>
</evidence>
<dbReference type="EC" id="2.7.11.1" evidence="2"/>
<reference evidence="12 13" key="1">
    <citation type="submission" date="2024-02" db="EMBL/GenBank/DDBJ databases">
        <authorList>
            <person name="Vignale AGUSTIN F."/>
            <person name="Sosa J E."/>
            <person name="Modenutti C."/>
        </authorList>
    </citation>
    <scope>NUCLEOTIDE SEQUENCE [LARGE SCALE GENOMIC DNA]</scope>
</reference>
<feature type="domain" description="Protein kinase" evidence="11">
    <location>
        <begin position="287"/>
        <end position="623"/>
    </location>
</feature>
<organism evidence="12 13">
    <name type="scientific">Ilex paraguariensis</name>
    <name type="common">yerba mate</name>
    <dbReference type="NCBI Taxonomy" id="185542"/>
    <lineage>
        <taxon>Eukaryota</taxon>
        <taxon>Viridiplantae</taxon>
        <taxon>Streptophyta</taxon>
        <taxon>Embryophyta</taxon>
        <taxon>Tracheophyta</taxon>
        <taxon>Spermatophyta</taxon>
        <taxon>Magnoliopsida</taxon>
        <taxon>eudicotyledons</taxon>
        <taxon>Gunneridae</taxon>
        <taxon>Pentapetalae</taxon>
        <taxon>asterids</taxon>
        <taxon>campanulids</taxon>
        <taxon>Aquifoliales</taxon>
        <taxon>Aquifoliaceae</taxon>
        <taxon>Ilex</taxon>
    </lineage>
</organism>
<feature type="compositionally biased region" description="Low complexity" evidence="10">
    <location>
        <begin position="64"/>
        <end position="74"/>
    </location>
</feature>
<keyword evidence="13" id="KW-1185">Reference proteome</keyword>
<dbReference type="PANTHER" id="PTHR45637">
    <property type="entry name" value="FLIPPASE KINASE 1-RELATED"/>
    <property type="match status" value="1"/>
</dbReference>
<dbReference type="GO" id="GO:0005524">
    <property type="term" value="F:ATP binding"/>
    <property type="evidence" value="ECO:0007669"/>
    <property type="project" value="UniProtKB-KW"/>
</dbReference>
<feature type="compositionally biased region" description="Polar residues" evidence="10">
    <location>
        <begin position="49"/>
        <end position="63"/>
    </location>
</feature>